<keyword evidence="1" id="KW-0812">Transmembrane</keyword>
<accession>A0A1J4JQV4</accession>
<name>A0A1J4JQV4_9EUKA</name>
<keyword evidence="1" id="KW-0472">Membrane</keyword>
<dbReference type="RefSeq" id="XP_068354555.1">
    <property type="nucleotide sequence ID" value="XM_068508144.1"/>
</dbReference>
<dbReference type="EMBL" id="MLAK01000913">
    <property type="protein sequence ID" value="OHT01419.1"/>
    <property type="molecule type" value="Genomic_DNA"/>
</dbReference>
<proteinExistence type="predicted"/>
<dbReference type="Proteomes" id="UP000179807">
    <property type="component" value="Unassembled WGS sequence"/>
</dbReference>
<dbReference type="VEuPathDB" id="TrichDB:TRFO_31805"/>
<keyword evidence="1" id="KW-1133">Transmembrane helix</keyword>
<organism evidence="2 3">
    <name type="scientific">Tritrichomonas foetus</name>
    <dbReference type="NCBI Taxonomy" id="1144522"/>
    <lineage>
        <taxon>Eukaryota</taxon>
        <taxon>Metamonada</taxon>
        <taxon>Parabasalia</taxon>
        <taxon>Tritrichomonadida</taxon>
        <taxon>Tritrichomonadidae</taxon>
        <taxon>Tritrichomonas</taxon>
    </lineage>
</organism>
<dbReference type="GeneID" id="94842848"/>
<keyword evidence="3" id="KW-1185">Reference proteome</keyword>
<reference evidence="2" key="1">
    <citation type="submission" date="2016-10" db="EMBL/GenBank/DDBJ databases">
        <authorList>
            <person name="Benchimol M."/>
            <person name="Almeida L.G."/>
            <person name="Vasconcelos A.T."/>
            <person name="Perreira-Neves A."/>
            <person name="Rosa I.A."/>
            <person name="Tasca T."/>
            <person name="Bogo M.R."/>
            <person name="de Souza W."/>
        </authorList>
    </citation>
    <scope>NUCLEOTIDE SEQUENCE [LARGE SCALE GENOMIC DNA]</scope>
    <source>
        <strain evidence="2">K</strain>
    </source>
</reference>
<evidence type="ECO:0000313" key="3">
    <source>
        <dbReference type="Proteomes" id="UP000179807"/>
    </source>
</evidence>
<protein>
    <submittedName>
        <fullName evidence="2">Uncharacterized protein</fullName>
    </submittedName>
</protein>
<dbReference type="AlphaFoldDB" id="A0A1J4JQV4"/>
<evidence type="ECO:0000313" key="2">
    <source>
        <dbReference type="EMBL" id="OHT01419.1"/>
    </source>
</evidence>
<dbReference type="OrthoDB" id="10265852at2759"/>
<feature type="transmembrane region" description="Helical" evidence="1">
    <location>
        <begin position="119"/>
        <end position="142"/>
    </location>
</feature>
<evidence type="ECO:0000256" key="1">
    <source>
        <dbReference type="SAM" id="Phobius"/>
    </source>
</evidence>
<comment type="caution">
    <text evidence="2">The sequence shown here is derived from an EMBL/GenBank/DDBJ whole genome shotgun (WGS) entry which is preliminary data.</text>
</comment>
<sequence>MLSFFVSFAFSSIPSLSLDDTYHEVLLTNQSNATYWVQPLPKKAAIIVIYDEDTIKGFKKTQDMNDFSLMTPSVVKRSNGFREFRYIFTEEDPLQFLLSCDTICDFVINYVHTEPVYRVSVVLGVFTFFVSLILLVFGWTLFCGGCRATKRR</sequence>
<gene>
    <name evidence="2" type="ORF">TRFO_31805</name>
</gene>